<dbReference type="AlphaFoldDB" id="W9RVL5"/>
<organism evidence="1 2">
    <name type="scientific">Morus notabilis</name>
    <dbReference type="NCBI Taxonomy" id="981085"/>
    <lineage>
        <taxon>Eukaryota</taxon>
        <taxon>Viridiplantae</taxon>
        <taxon>Streptophyta</taxon>
        <taxon>Embryophyta</taxon>
        <taxon>Tracheophyta</taxon>
        <taxon>Spermatophyta</taxon>
        <taxon>Magnoliopsida</taxon>
        <taxon>eudicotyledons</taxon>
        <taxon>Gunneridae</taxon>
        <taxon>Pentapetalae</taxon>
        <taxon>rosids</taxon>
        <taxon>fabids</taxon>
        <taxon>Rosales</taxon>
        <taxon>Moraceae</taxon>
        <taxon>Moreae</taxon>
        <taxon>Morus</taxon>
    </lineage>
</organism>
<proteinExistence type="predicted"/>
<keyword evidence="2" id="KW-1185">Reference proteome</keyword>
<accession>W9RVL5</accession>
<evidence type="ECO:0000313" key="1">
    <source>
        <dbReference type="EMBL" id="EXB74835.1"/>
    </source>
</evidence>
<reference evidence="2" key="1">
    <citation type="submission" date="2013-01" db="EMBL/GenBank/DDBJ databases">
        <title>Draft Genome Sequence of a Mulberry Tree, Morus notabilis C.K. Schneid.</title>
        <authorList>
            <person name="He N."/>
            <person name="Zhao S."/>
        </authorList>
    </citation>
    <scope>NUCLEOTIDE SEQUENCE</scope>
</reference>
<dbReference type="EMBL" id="KE344659">
    <property type="protein sequence ID" value="EXB74835.1"/>
    <property type="molecule type" value="Genomic_DNA"/>
</dbReference>
<protein>
    <submittedName>
        <fullName evidence="1">Uncharacterized protein</fullName>
    </submittedName>
</protein>
<gene>
    <name evidence="1" type="ORF">L484_023579</name>
</gene>
<sequence>MKTEAASGGSATTVTAAGGLATAEAVGGCSAMTVVADDDAWWRETGVRDGARDKEREWRWRRRERERFIGYGWRRYGSQEEREGEISEGFSVRFLSKLKYIQG</sequence>
<name>W9RVL5_9ROSA</name>
<evidence type="ECO:0000313" key="2">
    <source>
        <dbReference type="Proteomes" id="UP000030645"/>
    </source>
</evidence>
<dbReference type="Proteomes" id="UP000030645">
    <property type="component" value="Unassembled WGS sequence"/>
</dbReference>